<dbReference type="PANTHER" id="PTHR43800:SF1">
    <property type="entry name" value="PEPTIDYL-LYSINE N-ACETYLTRANSFERASE YJAB"/>
    <property type="match status" value="1"/>
</dbReference>
<dbReference type="NCBIfam" id="NF007807">
    <property type="entry name" value="PRK10514.1"/>
    <property type="match status" value="1"/>
</dbReference>
<evidence type="ECO:0000256" key="2">
    <source>
        <dbReference type="ARBA" id="ARBA00023315"/>
    </source>
</evidence>
<proteinExistence type="predicted"/>
<evidence type="ECO:0000256" key="1">
    <source>
        <dbReference type="ARBA" id="ARBA00022679"/>
    </source>
</evidence>
<evidence type="ECO:0000259" key="3">
    <source>
        <dbReference type="PROSITE" id="PS51186"/>
    </source>
</evidence>
<dbReference type="Pfam" id="PF13673">
    <property type="entry name" value="Acetyltransf_10"/>
    <property type="match status" value="1"/>
</dbReference>
<keyword evidence="1" id="KW-0808">Transferase</keyword>
<gene>
    <name evidence="4" type="ORF">KQI86_05360</name>
</gene>
<keyword evidence="2" id="KW-0012">Acyltransferase</keyword>
<evidence type="ECO:0000313" key="5">
    <source>
        <dbReference type="Proteomes" id="UP000726170"/>
    </source>
</evidence>
<organism evidence="4 5">
    <name type="scientific">Clostridium mobile</name>
    <dbReference type="NCBI Taxonomy" id="2841512"/>
    <lineage>
        <taxon>Bacteria</taxon>
        <taxon>Bacillati</taxon>
        <taxon>Bacillota</taxon>
        <taxon>Clostridia</taxon>
        <taxon>Eubacteriales</taxon>
        <taxon>Clostridiaceae</taxon>
        <taxon>Clostridium</taxon>
    </lineage>
</organism>
<dbReference type="RefSeq" id="WP_216438105.1">
    <property type="nucleotide sequence ID" value="NZ_JAHLQF010000001.1"/>
</dbReference>
<accession>A0ABS6EEV4</accession>
<dbReference type="PANTHER" id="PTHR43800">
    <property type="entry name" value="PEPTIDYL-LYSINE N-ACETYLTRANSFERASE YJAB"/>
    <property type="match status" value="1"/>
</dbReference>
<dbReference type="InterPro" id="IPR000182">
    <property type="entry name" value="GNAT_dom"/>
</dbReference>
<evidence type="ECO:0000313" key="4">
    <source>
        <dbReference type="EMBL" id="MBU5483750.1"/>
    </source>
</evidence>
<comment type="caution">
    <text evidence="4">The sequence shown here is derived from an EMBL/GenBank/DDBJ whole genome shotgun (WGS) entry which is preliminary data.</text>
</comment>
<protein>
    <submittedName>
        <fullName evidence="4">Acetyltransferase</fullName>
    </submittedName>
</protein>
<dbReference type="CDD" id="cd04301">
    <property type="entry name" value="NAT_SF"/>
    <property type="match status" value="1"/>
</dbReference>
<feature type="domain" description="N-acetyltransferase" evidence="3">
    <location>
        <begin position="7"/>
        <end position="152"/>
    </location>
</feature>
<keyword evidence="5" id="KW-1185">Reference proteome</keyword>
<dbReference type="Proteomes" id="UP000726170">
    <property type="component" value="Unassembled WGS sequence"/>
</dbReference>
<dbReference type="EMBL" id="JAHLQF010000001">
    <property type="protein sequence ID" value="MBU5483750.1"/>
    <property type="molecule type" value="Genomic_DNA"/>
</dbReference>
<sequence length="154" mass="17907">MSDEIKNNIDTIKLEEFPQVVEVWEASVRATHHFLTEQDIQFFKPLIQNEFLHMVELACIRDEKDNIVGFIGVEKEKIEMLFIHPLVRGKGIGQQLMMYAINVLNAKFVDVNEQNEQAVGFYKHMGFDVIGRSERDGMNKPFPLLHMQLSDDKK</sequence>
<reference evidence="4 5" key="1">
    <citation type="submission" date="2021-06" db="EMBL/GenBank/DDBJ databases">
        <authorList>
            <person name="Sun Q."/>
            <person name="Li D."/>
        </authorList>
    </citation>
    <scope>NUCLEOTIDE SEQUENCE [LARGE SCALE GENOMIC DNA]</scope>
    <source>
        <strain evidence="4 5">MSJ-11</strain>
    </source>
</reference>
<dbReference type="PROSITE" id="PS51186">
    <property type="entry name" value="GNAT"/>
    <property type="match status" value="1"/>
</dbReference>
<name>A0ABS6EEV4_9CLOT</name>